<dbReference type="AlphaFoldDB" id="E4Z671"/>
<dbReference type="InterPro" id="IPR002048">
    <property type="entry name" value="EF_hand_dom"/>
</dbReference>
<feature type="domain" description="EF-hand" evidence="2">
    <location>
        <begin position="2"/>
        <end position="37"/>
    </location>
</feature>
<dbReference type="InterPro" id="IPR018247">
    <property type="entry name" value="EF_Hand_1_Ca_BS"/>
</dbReference>
<name>E4Z671_OIKDI</name>
<dbReference type="Pfam" id="PF13405">
    <property type="entry name" value="EF-hand_6"/>
    <property type="match status" value="1"/>
</dbReference>
<dbReference type="PROSITE" id="PS00018">
    <property type="entry name" value="EF_HAND_1"/>
    <property type="match status" value="1"/>
</dbReference>
<evidence type="ECO:0000259" key="2">
    <source>
        <dbReference type="PROSITE" id="PS50222"/>
    </source>
</evidence>
<organism evidence="3">
    <name type="scientific">Oikopleura dioica</name>
    <name type="common">Tunicate</name>
    <dbReference type="NCBI Taxonomy" id="34765"/>
    <lineage>
        <taxon>Eukaryota</taxon>
        <taxon>Metazoa</taxon>
        <taxon>Chordata</taxon>
        <taxon>Tunicata</taxon>
        <taxon>Appendicularia</taxon>
        <taxon>Copelata</taxon>
        <taxon>Oikopleuridae</taxon>
        <taxon>Oikopleura</taxon>
    </lineage>
</organism>
<gene>
    <name evidence="3" type="ORF">GSOID_T00027777001</name>
</gene>
<dbReference type="SUPFAM" id="SSF47473">
    <property type="entry name" value="EF-hand"/>
    <property type="match status" value="1"/>
</dbReference>
<dbReference type="EMBL" id="FN657945">
    <property type="protein sequence ID" value="CBY43199.1"/>
    <property type="molecule type" value="Genomic_DNA"/>
</dbReference>
<keyword evidence="1" id="KW-0106">Calcium</keyword>
<dbReference type="PROSITE" id="PS50222">
    <property type="entry name" value="EF_HAND_2"/>
    <property type="match status" value="1"/>
</dbReference>
<feature type="non-terminal residue" evidence="3">
    <location>
        <position position="43"/>
    </location>
</feature>
<dbReference type="Proteomes" id="UP000011014">
    <property type="component" value="Unassembled WGS sequence"/>
</dbReference>
<protein>
    <recommendedName>
        <fullName evidence="2">EF-hand domain-containing protein</fullName>
    </recommendedName>
</protein>
<dbReference type="Gene3D" id="1.10.238.10">
    <property type="entry name" value="EF-hand"/>
    <property type="match status" value="1"/>
</dbReference>
<sequence length="43" mass="5019">MTYDPQVAKWFNKVDTNRTGMLNAEELQLALRNNDLTTFDIET</sequence>
<accession>E4Z671</accession>
<evidence type="ECO:0000313" key="3">
    <source>
        <dbReference type="EMBL" id="CBY43199.1"/>
    </source>
</evidence>
<dbReference type="InterPro" id="IPR011992">
    <property type="entry name" value="EF-hand-dom_pair"/>
</dbReference>
<evidence type="ECO:0000256" key="1">
    <source>
        <dbReference type="ARBA" id="ARBA00022837"/>
    </source>
</evidence>
<dbReference type="GO" id="GO:0005509">
    <property type="term" value="F:calcium ion binding"/>
    <property type="evidence" value="ECO:0007669"/>
    <property type="project" value="InterPro"/>
</dbReference>
<reference evidence="3" key="1">
    <citation type="journal article" date="2010" name="Science">
        <title>Plasticity of animal genome architecture unmasked by rapid evolution of a pelagic tunicate.</title>
        <authorList>
            <person name="Denoeud F."/>
            <person name="Henriet S."/>
            <person name="Mungpakdee S."/>
            <person name="Aury J.M."/>
            <person name="Da Silva C."/>
            <person name="Brinkmann H."/>
            <person name="Mikhaleva J."/>
            <person name="Olsen L.C."/>
            <person name="Jubin C."/>
            <person name="Canestro C."/>
            <person name="Bouquet J.M."/>
            <person name="Danks G."/>
            <person name="Poulain J."/>
            <person name="Campsteijn C."/>
            <person name="Adamski M."/>
            <person name="Cross I."/>
            <person name="Yadetie F."/>
            <person name="Muffato M."/>
            <person name="Louis A."/>
            <person name="Butcher S."/>
            <person name="Tsagkogeorga G."/>
            <person name="Konrad A."/>
            <person name="Singh S."/>
            <person name="Jensen M.F."/>
            <person name="Cong E.H."/>
            <person name="Eikeseth-Otteraa H."/>
            <person name="Noel B."/>
            <person name="Anthouard V."/>
            <person name="Porcel B.M."/>
            <person name="Kachouri-Lafond R."/>
            <person name="Nishino A."/>
            <person name="Ugolini M."/>
            <person name="Chourrout P."/>
            <person name="Nishida H."/>
            <person name="Aasland R."/>
            <person name="Huzurbazar S."/>
            <person name="Westhof E."/>
            <person name="Delsuc F."/>
            <person name="Lehrach H."/>
            <person name="Reinhardt R."/>
            <person name="Weissenbach J."/>
            <person name="Roy S.W."/>
            <person name="Artiguenave F."/>
            <person name="Postlethwait J.H."/>
            <person name="Manak J.R."/>
            <person name="Thompson E.M."/>
            <person name="Jaillon O."/>
            <person name="Du Pasquier L."/>
            <person name="Boudinot P."/>
            <person name="Liberles D.A."/>
            <person name="Volff J.N."/>
            <person name="Philippe H."/>
            <person name="Lenhard B."/>
            <person name="Roest Crollius H."/>
            <person name="Wincker P."/>
            <person name="Chourrout D."/>
        </authorList>
    </citation>
    <scope>NUCLEOTIDE SEQUENCE [LARGE SCALE GENOMIC DNA]</scope>
</reference>
<proteinExistence type="predicted"/>